<evidence type="ECO:0000313" key="7">
    <source>
        <dbReference type="EMBL" id="HJD53679.1"/>
    </source>
</evidence>
<evidence type="ECO:0000256" key="1">
    <source>
        <dbReference type="ARBA" id="ARBA00009477"/>
    </source>
</evidence>
<proteinExistence type="inferred from homology"/>
<organism evidence="7 8">
    <name type="scientific">Candidatus Avibacteroides avistercoris</name>
    <dbReference type="NCBI Taxonomy" id="2840690"/>
    <lineage>
        <taxon>Bacteria</taxon>
        <taxon>Pseudomonadati</taxon>
        <taxon>Bacteroidota</taxon>
        <taxon>Bacteroidia</taxon>
        <taxon>Bacteroidales</taxon>
        <taxon>Bacteroidaceae</taxon>
        <taxon>Bacteroidaceae incertae sedis</taxon>
        <taxon>Candidatus Avibacteroides</taxon>
    </lineage>
</organism>
<dbReference type="SUPFAM" id="SSF111369">
    <property type="entry name" value="HlyD-like secretion proteins"/>
    <property type="match status" value="1"/>
</dbReference>
<dbReference type="InterPro" id="IPR058625">
    <property type="entry name" value="MdtA-like_BSH"/>
</dbReference>
<comment type="similarity">
    <text evidence="1">Belongs to the membrane fusion protein (MFP) (TC 8.A.1) family.</text>
</comment>
<dbReference type="Proteomes" id="UP000787625">
    <property type="component" value="Unassembled WGS sequence"/>
</dbReference>
<dbReference type="GO" id="GO:0016020">
    <property type="term" value="C:membrane"/>
    <property type="evidence" value="ECO:0007669"/>
    <property type="project" value="InterPro"/>
</dbReference>
<name>A0A9D2ZVK9_9BACT</name>
<feature type="domain" description="CzcB-like C-terminal circularly permuted SH3-like" evidence="6">
    <location>
        <begin position="313"/>
        <end position="373"/>
    </location>
</feature>
<evidence type="ECO:0000313" key="8">
    <source>
        <dbReference type="Proteomes" id="UP000787625"/>
    </source>
</evidence>
<dbReference type="GO" id="GO:0030313">
    <property type="term" value="C:cell envelope"/>
    <property type="evidence" value="ECO:0007669"/>
    <property type="project" value="TreeGrafter"/>
</dbReference>
<dbReference type="Pfam" id="PF25975">
    <property type="entry name" value="CzcB_C"/>
    <property type="match status" value="1"/>
</dbReference>
<dbReference type="GO" id="GO:0022857">
    <property type="term" value="F:transmembrane transporter activity"/>
    <property type="evidence" value="ECO:0007669"/>
    <property type="project" value="InterPro"/>
</dbReference>
<evidence type="ECO:0000256" key="3">
    <source>
        <dbReference type="SAM" id="MobiDB-lite"/>
    </source>
</evidence>
<dbReference type="InterPro" id="IPR058649">
    <property type="entry name" value="CzcB_C"/>
</dbReference>
<evidence type="ECO:0000259" key="5">
    <source>
        <dbReference type="Pfam" id="PF25917"/>
    </source>
</evidence>
<dbReference type="Pfam" id="PF25917">
    <property type="entry name" value="BSH_RND"/>
    <property type="match status" value="1"/>
</dbReference>
<keyword evidence="4" id="KW-0732">Signal</keyword>
<reference evidence="7" key="1">
    <citation type="journal article" date="2021" name="PeerJ">
        <title>Extensive microbial diversity within the chicken gut microbiome revealed by metagenomics and culture.</title>
        <authorList>
            <person name="Gilroy R."/>
            <person name="Ravi A."/>
            <person name="Getino M."/>
            <person name="Pursley I."/>
            <person name="Horton D.L."/>
            <person name="Alikhan N.F."/>
            <person name="Baker D."/>
            <person name="Gharbi K."/>
            <person name="Hall N."/>
            <person name="Watson M."/>
            <person name="Adriaenssens E.M."/>
            <person name="Foster-Nyarko E."/>
            <person name="Jarju S."/>
            <person name="Secka A."/>
            <person name="Antonio M."/>
            <person name="Oren A."/>
            <person name="Chaudhuri R.R."/>
            <person name="La Ragione R."/>
            <person name="Hildebrand F."/>
            <person name="Pallen M.J."/>
        </authorList>
    </citation>
    <scope>NUCLEOTIDE SEQUENCE</scope>
    <source>
        <strain evidence="7">MalCec1-1739</strain>
    </source>
</reference>
<dbReference type="EMBL" id="DWUP01000193">
    <property type="protein sequence ID" value="HJD53679.1"/>
    <property type="molecule type" value="Genomic_DNA"/>
</dbReference>
<feature type="chain" id="PRO_5039455446" evidence="4">
    <location>
        <begin position="21"/>
        <end position="388"/>
    </location>
</feature>
<dbReference type="PANTHER" id="PTHR30097">
    <property type="entry name" value="CATION EFFLUX SYSTEM PROTEIN CUSB"/>
    <property type="match status" value="1"/>
</dbReference>
<comment type="caution">
    <text evidence="7">The sequence shown here is derived from an EMBL/GenBank/DDBJ whole genome shotgun (WGS) entry which is preliminary data.</text>
</comment>
<gene>
    <name evidence="7" type="ORF">IAA93_08160</name>
</gene>
<keyword evidence="2" id="KW-0813">Transport</keyword>
<dbReference type="Gene3D" id="2.40.50.100">
    <property type="match status" value="1"/>
</dbReference>
<feature type="region of interest" description="Disordered" evidence="3">
    <location>
        <begin position="24"/>
        <end position="46"/>
    </location>
</feature>
<dbReference type="NCBIfam" id="TIGR01730">
    <property type="entry name" value="RND_mfp"/>
    <property type="match status" value="1"/>
</dbReference>
<evidence type="ECO:0000256" key="2">
    <source>
        <dbReference type="ARBA" id="ARBA00022448"/>
    </source>
</evidence>
<accession>A0A9D2ZVK9</accession>
<dbReference type="PROSITE" id="PS51257">
    <property type="entry name" value="PROKAR_LIPOPROTEIN"/>
    <property type="match status" value="1"/>
</dbReference>
<dbReference type="InterPro" id="IPR006143">
    <property type="entry name" value="RND_pump_MFP"/>
</dbReference>
<feature type="signal peptide" evidence="4">
    <location>
        <begin position="1"/>
        <end position="20"/>
    </location>
</feature>
<dbReference type="GO" id="GO:0015679">
    <property type="term" value="P:plasma membrane copper ion transport"/>
    <property type="evidence" value="ECO:0007669"/>
    <property type="project" value="TreeGrafter"/>
</dbReference>
<dbReference type="PANTHER" id="PTHR30097:SF4">
    <property type="entry name" value="SLR6042 PROTEIN"/>
    <property type="match status" value="1"/>
</dbReference>
<dbReference type="InterPro" id="IPR051909">
    <property type="entry name" value="MFP_Cation_Efflux"/>
</dbReference>
<dbReference type="GO" id="GO:0060003">
    <property type="term" value="P:copper ion export"/>
    <property type="evidence" value="ECO:0007669"/>
    <property type="project" value="TreeGrafter"/>
</dbReference>
<dbReference type="Gene3D" id="1.10.287.470">
    <property type="entry name" value="Helix hairpin bin"/>
    <property type="match status" value="1"/>
</dbReference>
<dbReference type="Gene3D" id="2.40.420.20">
    <property type="match status" value="1"/>
</dbReference>
<protein>
    <submittedName>
        <fullName evidence="7">Efflux RND transporter periplasmic adaptor subunit</fullName>
    </submittedName>
</protein>
<reference evidence="7" key="2">
    <citation type="submission" date="2021-04" db="EMBL/GenBank/DDBJ databases">
        <authorList>
            <person name="Gilroy R."/>
        </authorList>
    </citation>
    <scope>NUCLEOTIDE SEQUENCE</scope>
    <source>
        <strain evidence="7">MalCec1-1739</strain>
    </source>
</reference>
<evidence type="ECO:0000259" key="6">
    <source>
        <dbReference type="Pfam" id="PF25975"/>
    </source>
</evidence>
<feature type="compositionally biased region" description="Basic and acidic residues" evidence="3">
    <location>
        <begin position="24"/>
        <end position="33"/>
    </location>
</feature>
<sequence>MTKLKTMAIIFATAGLTACAPHNGHDAAAHDQEATESSTNAAHDEDSHQGLIVLDRHRAGELGITVSTATRRPFARIIRATGYIEAPNDGQASVAASASGIIDFDATIVEGMQVATGQQLLTINSSQIIGGNANEKAKNDYDIALNEYRRIKDLYEEQLVTRAEYVTAKKAYEDARIAYQPLRTSDSAGRQGVRSPMAGFVKECLVKEGDYVTAGQQLMTIAKSDRLHLVAEVSERYAGELKGVRSANFRTAYSDQTYSTDALDGRLISVGKSVGNTSFHIPVIFSIRNDGSLVEGSYSEVFLMSQSSGNVFTVPKTALIEEEGNYYIYKEVSEGHYKKQMAALGGEDGINVEIVTGLNEGDKVVTTGAYQLKLAASVSVIPPHTHEH</sequence>
<evidence type="ECO:0000256" key="4">
    <source>
        <dbReference type="SAM" id="SignalP"/>
    </source>
</evidence>
<feature type="domain" description="Multidrug resistance protein MdtA-like barrel-sandwich hybrid" evidence="5">
    <location>
        <begin position="91"/>
        <end position="221"/>
    </location>
</feature>
<dbReference type="Gene3D" id="2.40.30.170">
    <property type="match status" value="1"/>
</dbReference>
<dbReference type="AlphaFoldDB" id="A0A9D2ZVK9"/>